<comment type="caution">
    <text evidence="8">The sequence shown here is derived from an EMBL/GenBank/DDBJ whole genome shotgun (WGS) entry which is preliminary data.</text>
</comment>
<evidence type="ECO:0000313" key="9">
    <source>
        <dbReference type="Proteomes" id="UP000245207"/>
    </source>
</evidence>
<sequence>MVLDSTSTIQPDYDRKAELIAFDETKTGVKGLVDAGITQVPRIFHVPSPQILRNSVEPSFSKPSLPTIDLEGIDEDPKRRKEVIKEVKDALETWGFFQMVNHGIPNSMLEEVKKAVKGFFEQDDEVKKQWYTRDFSGKRKVVYNSNFDLYTGTVTNWRDSFFCPMAPNPPQPHELPHPCRDIWPEYSSQVMKLGIFMLEIISEALGLDSNHLLDMGCAEGLCLLANYYPSCPQPELTVGTTNHADIGFITILLQDHVGGLQVFYQDQWIDVPPITGALVLNAGDILQMITNDKFVSAQHKVLANKIGPRVSVASFFRTDSVPTLKVFEPIKELLSEHNPSKYRGTTMQEYADHFRAKGLDGTSPLLHFKI</sequence>
<evidence type="ECO:0000256" key="2">
    <source>
        <dbReference type="ARBA" id="ARBA00022723"/>
    </source>
</evidence>
<dbReference type="Proteomes" id="UP000245207">
    <property type="component" value="Unassembled WGS sequence"/>
</dbReference>
<dbReference type="EMBL" id="PKPP01011955">
    <property type="protein sequence ID" value="PWA43210.1"/>
    <property type="molecule type" value="Genomic_DNA"/>
</dbReference>
<dbReference type="PROSITE" id="PS51471">
    <property type="entry name" value="FE2OG_OXY"/>
    <property type="match status" value="1"/>
</dbReference>
<dbReference type="OrthoDB" id="288590at2759"/>
<name>A0A2U1L2L8_ARTAN</name>
<dbReference type="PANTHER" id="PTHR10209:SF884">
    <property type="entry name" value="1-AMINOCYCLOPROPANE-1-CARBOXYLATE OXIDASE HOMOLOG 1-LIKE"/>
    <property type="match status" value="1"/>
</dbReference>
<dbReference type="Pfam" id="PF14226">
    <property type="entry name" value="DIOX_N"/>
    <property type="match status" value="1"/>
</dbReference>
<keyword evidence="3" id="KW-0847">Vitamin C</keyword>
<feature type="domain" description="Fe2OG dioxygenase" evidence="7">
    <location>
        <begin position="217"/>
        <end position="318"/>
    </location>
</feature>
<keyword evidence="2 6" id="KW-0479">Metal-binding</keyword>
<dbReference type="InterPro" id="IPR005123">
    <property type="entry name" value="Oxoglu/Fe-dep_dioxygenase_dom"/>
</dbReference>
<organism evidence="8 9">
    <name type="scientific">Artemisia annua</name>
    <name type="common">Sweet wormwood</name>
    <dbReference type="NCBI Taxonomy" id="35608"/>
    <lineage>
        <taxon>Eukaryota</taxon>
        <taxon>Viridiplantae</taxon>
        <taxon>Streptophyta</taxon>
        <taxon>Embryophyta</taxon>
        <taxon>Tracheophyta</taxon>
        <taxon>Spermatophyta</taxon>
        <taxon>Magnoliopsida</taxon>
        <taxon>eudicotyledons</taxon>
        <taxon>Gunneridae</taxon>
        <taxon>Pentapetalae</taxon>
        <taxon>asterids</taxon>
        <taxon>campanulids</taxon>
        <taxon>Asterales</taxon>
        <taxon>Asteraceae</taxon>
        <taxon>Asteroideae</taxon>
        <taxon>Anthemideae</taxon>
        <taxon>Artemisiinae</taxon>
        <taxon>Artemisia</taxon>
    </lineage>
</organism>
<dbReference type="Gene3D" id="2.60.120.330">
    <property type="entry name" value="B-lactam Antibiotic, Isopenicillin N Synthase, Chain"/>
    <property type="match status" value="1"/>
</dbReference>
<keyword evidence="5 6" id="KW-0408">Iron</keyword>
<dbReference type="GO" id="GO:0051213">
    <property type="term" value="F:dioxygenase activity"/>
    <property type="evidence" value="ECO:0007669"/>
    <property type="project" value="UniProtKB-ARBA"/>
</dbReference>
<keyword evidence="4 6" id="KW-0560">Oxidoreductase</keyword>
<gene>
    <name evidence="8" type="ORF">CTI12_AA538070</name>
</gene>
<evidence type="ECO:0000313" key="8">
    <source>
        <dbReference type="EMBL" id="PWA43210.1"/>
    </source>
</evidence>
<evidence type="ECO:0000256" key="4">
    <source>
        <dbReference type="ARBA" id="ARBA00023002"/>
    </source>
</evidence>
<evidence type="ECO:0000259" key="7">
    <source>
        <dbReference type="PROSITE" id="PS51471"/>
    </source>
</evidence>
<keyword evidence="9" id="KW-1185">Reference proteome</keyword>
<dbReference type="InterPro" id="IPR027443">
    <property type="entry name" value="IPNS-like_sf"/>
</dbReference>
<reference evidence="8 9" key="1">
    <citation type="journal article" date="2018" name="Mol. Plant">
        <title>The genome of Artemisia annua provides insight into the evolution of Asteraceae family and artemisinin biosynthesis.</title>
        <authorList>
            <person name="Shen Q."/>
            <person name="Zhang L."/>
            <person name="Liao Z."/>
            <person name="Wang S."/>
            <person name="Yan T."/>
            <person name="Shi P."/>
            <person name="Liu M."/>
            <person name="Fu X."/>
            <person name="Pan Q."/>
            <person name="Wang Y."/>
            <person name="Lv Z."/>
            <person name="Lu X."/>
            <person name="Zhang F."/>
            <person name="Jiang W."/>
            <person name="Ma Y."/>
            <person name="Chen M."/>
            <person name="Hao X."/>
            <person name="Li L."/>
            <person name="Tang Y."/>
            <person name="Lv G."/>
            <person name="Zhou Y."/>
            <person name="Sun X."/>
            <person name="Brodelius P.E."/>
            <person name="Rose J.K.C."/>
            <person name="Tang K."/>
        </authorList>
    </citation>
    <scope>NUCLEOTIDE SEQUENCE [LARGE SCALE GENOMIC DNA]</scope>
    <source>
        <strain evidence="9">cv. Huhao1</strain>
        <tissue evidence="8">Leaf</tissue>
    </source>
</reference>
<comment type="similarity">
    <text evidence="1 6">Belongs to the iron/ascorbate-dependent oxidoreductase family.</text>
</comment>
<dbReference type="InterPro" id="IPR044861">
    <property type="entry name" value="IPNS-like_FE2OG_OXY"/>
</dbReference>
<dbReference type="GO" id="GO:0016705">
    <property type="term" value="F:oxidoreductase activity, acting on paired donors, with incorporation or reduction of molecular oxygen"/>
    <property type="evidence" value="ECO:0007669"/>
    <property type="project" value="UniProtKB-ARBA"/>
</dbReference>
<dbReference type="InterPro" id="IPR026992">
    <property type="entry name" value="DIOX_N"/>
</dbReference>
<dbReference type="PANTHER" id="PTHR10209">
    <property type="entry name" value="OXIDOREDUCTASE, 2OG-FE II OXYGENASE FAMILY PROTEIN"/>
    <property type="match status" value="1"/>
</dbReference>
<protein>
    <submittedName>
        <fullName evidence="8">2-oxoglutarate (2OG) and Fe(II)-dependent oxygenase superfamily protein</fullName>
    </submittedName>
</protein>
<evidence type="ECO:0000256" key="1">
    <source>
        <dbReference type="ARBA" id="ARBA00008056"/>
    </source>
</evidence>
<dbReference type="AlphaFoldDB" id="A0A2U1L2L8"/>
<dbReference type="GO" id="GO:0046872">
    <property type="term" value="F:metal ion binding"/>
    <property type="evidence" value="ECO:0007669"/>
    <property type="project" value="UniProtKB-KW"/>
</dbReference>
<dbReference type="Pfam" id="PF03171">
    <property type="entry name" value="2OG-FeII_Oxy"/>
    <property type="match status" value="1"/>
</dbReference>
<evidence type="ECO:0000256" key="6">
    <source>
        <dbReference type="RuleBase" id="RU003682"/>
    </source>
</evidence>
<dbReference type="GO" id="GO:0031418">
    <property type="term" value="F:L-ascorbic acid binding"/>
    <property type="evidence" value="ECO:0007669"/>
    <property type="project" value="UniProtKB-KW"/>
</dbReference>
<dbReference type="FunFam" id="2.60.120.330:FF:000005">
    <property type="entry name" value="1-aminocyclopropane-1-carboxylate oxidase homolog 1"/>
    <property type="match status" value="1"/>
</dbReference>
<proteinExistence type="inferred from homology"/>
<accession>A0A2U1L2L8</accession>
<evidence type="ECO:0000256" key="5">
    <source>
        <dbReference type="ARBA" id="ARBA00023004"/>
    </source>
</evidence>
<evidence type="ECO:0000256" key="3">
    <source>
        <dbReference type="ARBA" id="ARBA00022896"/>
    </source>
</evidence>
<dbReference type="STRING" id="35608.A0A2U1L2L8"/>
<dbReference type="SUPFAM" id="SSF51197">
    <property type="entry name" value="Clavaminate synthase-like"/>
    <property type="match status" value="1"/>
</dbReference>